<protein>
    <submittedName>
        <fullName evidence="1">Uncharacterized protein</fullName>
    </submittedName>
</protein>
<organism evidence="1">
    <name type="scientific">Ochrobactrum sp. PW1</name>
    <dbReference type="NCBI Taxonomy" id="1882222"/>
    <lineage>
        <taxon>Bacteria</taxon>
        <taxon>Pseudomonadati</taxon>
        <taxon>Pseudomonadota</taxon>
        <taxon>Alphaproteobacteria</taxon>
        <taxon>Hyphomicrobiales</taxon>
        <taxon>Brucellaceae</taxon>
        <taxon>Brucella/Ochrobactrum group</taxon>
        <taxon>Ochrobactrum</taxon>
    </lineage>
</organism>
<sequence>MSLLQILGLAPSERDERMKALVSHSYDSVKVVGRGTVQIDPREVRTSAEFKQARGKARAIVKR</sequence>
<dbReference type="EMBL" id="LC171369">
    <property type="protein sequence ID" value="BBA74563.1"/>
    <property type="molecule type" value="Genomic_DNA"/>
</dbReference>
<dbReference type="AlphaFoldDB" id="A0A292GN57"/>
<proteinExistence type="predicted"/>
<name>A0A292GN57_9HYPH</name>
<accession>A0A292GN57</accession>
<reference evidence="1" key="1">
    <citation type="submission" date="2016-07" db="EMBL/GenBank/DDBJ databases">
        <title>Genomics reveals synergistic degradation of pyrene by five bacteria in a mangrove sediment-derived bacterial consortium.</title>
        <authorList>
            <person name="Wanapaisan P."/>
            <person name="Vejarano F."/>
            <person name="Chakraborty J."/>
            <person name="Shintani M."/>
            <person name="Muangchinda C."/>
            <person name="Laothamteep N."/>
            <person name="Suzuki-Minakuchi C."/>
            <person name="Inoue K."/>
            <person name="Nojiri H."/>
            <person name="Pinyakong O."/>
        </authorList>
    </citation>
    <scope>NUCLEOTIDE SEQUENCE</scope>
    <source>
        <strain evidence="1">PW1</strain>
    </source>
</reference>
<evidence type="ECO:0000313" key="1">
    <source>
        <dbReference type="EMBL" id="BBA74563.1"/>
    </source>
</evidence>